<sequence length="127" mass="14077">MKKRNSRNTSLTLDDTLAETAGPGKASSARDRTSRHNPDMLVQKARGGATAGARGEERRQRSIEASDSSRSREDTSDKAWMMKISVARSLWTEGTEEEIKMDLLSLKSTNLSRAERSDHSEHEKSGV</sequence>
<gene>
    <name evidence="2" type="ORF">ROHU_018239</name>
</gene>
<evidence type="ECO:0000313" key="2">
    <source>
        <dbReference type="EMBL" id="RXN29653.1"/>
    </source>
</evidence>
<evidence type="ECO:0000256" key="1">
    <source>
        <dbReference type="SAM" id="MobiDB-lite"/>
    </source>
</evidence>
<feature type="region of interest" description="Disordered" evidence="1">
    <location>
        <begin position="1"/>
        <end position="78"/>
    </location>
</feature>
<evidence type="ECO:0000313" key="3">
    <source>
        <dbReference type="Proteomes" id="UP000290572"/>
    </source>
</evidence>
<feature type="compositionally biased region" description="Basic and acidic residues" evidence="1">
    <location>
        <begin position="54"/>
        <end position="77"/>
    </location>
</feature>
<proteinExistence type="predicted"/>
<dbReference type="EMBL" id="QBIY01011748">
    <property type="protein sequence ID" value="RXN29653.1"/>
    <property type="molecule type" value="Genomic_DNA"/>
</dbReference>
<feature type="compositionally biased region" description="Basic and acidic residues" evidence="1">
    <location>
        <begin position="113"/>
        <end position="127"/>
    </location>
</feature>
<comment type="caution">
    <text evidence="2">The sequence shown here is derived from an EMBL/GenBank/DDBJ whole genome shotgun (WGS) entry which is preliminary data.</text>
</comment>
<feature type="region of interest" description="Disordered" evidence="1">
    <location>
        <begin position="107"/>
        <end position="127"/>
    </location>
</feature>
<protein>
    <submittedName>
        <fullName evidence="2">Uncharacterized protein</fullName>
    </submittedName>
</protein>
<dbReference type="Proteomes" id="UP000290572">
    <property type="component" value="Unassembled WGS sequence"/>
</dbReference>
<name>A0A498NB32_LABRO</name>
<organism evidence="2 3">
    <name type="scientific">Labeo rohita</name>
    <name type="common">Indian major carp</name>
    <name type="synonym">Cyprinus rohita</name>
    <dbReference type="NCBI Taxonomy" id="84645"/>
    <lineage>
        <taxon>Eukaryota</taxon>
        <taxon>Metazoa</taxon>
        <taxon>Chordata</taxon>
        <taxon>Craniata</taxon>
        <taxon>Vertebrata</taxon>
        <taxon>Euteleostomi</taxon>
        <taxon>Actinopterygii</taxon>
        <taxon>Neopterygii</taxon>
        <taxon>Teleostei</taxon>
        <taxon>Ostariophysi</taxon>
        <taxon>Cypriniformes</taxon>
        <taxon>Cyprinidae</taxon>
        <taxon>Labeoninae</taxon>
        <taxon>Labeonini</taxon>
        <taxon>Labeo</taxon>
    </lineage>
</organism>
<dbReference type="AlphaFoldDB" id="A0A498NB32"/>
<feature type="compositionally biased region" description="Basic and acidic residues" evidence="1">
    <location>
        <begin position="28"/>
        <end position="38"/>
    </location>
</feature>
<accession>A0A498NB32</accession>
<reference evidence="2 3" key="1">
    <citation type="submission" date="2018-03" db="EMBL/GenBank/DDBJ databases">
        <title>Draft genome sequence of Rohu Carp (Labeo rohita).</title>
        <authorList>
            <person name="Das P."/>
            <person name="Kushwaha B."/>
            <person name="Joshi C.G."/>
            <person name="Kumar D."/>
            <person name="Nagpure N.S."/>
            <person name="Sahoo L."/>
            <person name="Das S.P."/>
            <person name="Bit A."/>
            <person name="Patnaik S."/>
            <person name="Meher P.K."/>
            <person name="Jayasankar P."/>
            <person name="Koringa P.G."/>
            <person name="Patel N.V."/>
            <person name="Hinsu A.T."/>
            <person name="Kumar R."/>
            <person name="Pandey M."/>
            <person name="Agarwal S."/>
            <person name="Srivastava S."/>
            <person name="Singh M."/>
            <person name="Iquebal M.A."/>
            <person name="Jaiswal S."/>
            <person name="Angadi U.B."/>
            <person name="Kumar N."/>
            <person name="Raza M."/>
            <person name="Shah T.M."/>
            <person name="Rai A."/>
            <person name="Jena J.K."/>
        </authorList>
    </citation>
    <scope>NUCLEOTIDE SEQUENCE [LARGE SCALE GENOMIC DNA]</scope>
    <source>
        <strain evidence="2">DASCIFA01</strain>
        <tissue evidence="2">Testis</tissue>
    </source>
</reference>
<keyword evidence="3" id="KW-1185">Reference proteome</keyword>